<organism evidence="7 8">
    <name type="scientific">Nonomuraea endophytica</name>
    <dbReference type="NCBI Taxonomy" id="714136"/>
    <lineage>
        <taxon>Bacteria</taxon>
        <taxon>Bacillati</taxon>
        <taxon>Actinomycetota</taxon>
        <taxon>Actinomycetes</taxon>
        <taxon>Streptosporangiales</taxon>
        <taxon>Streptosporangiaceae</taxon>
        <taxon>Nonomuraea</taxon>
    </lineage>
</organism>
<dbReference type="RefSeq" id="WP_184969997.1">
    <property type="nucleotide sequence ID" value="NZ_JACHIN010000012.1"/>
</dbReference>
<feature type="transmembrane region" description="Helical" evidence="5">
    <location>
        <begin position="410"/>
        <end position="428"/>
    </location>
</feature>
<keyword evidence="8" id="KW-1185">Reference proteome</keyword>
<dbReference type="PANTHER" id="PTHR37422">
    <property type="entry name" value="TEICHURONIC ACID BIOSYNTHESIS PROTEIN TUAE"/>
    <property type="match status" value="1"/>
</dbReference>
<evidence type="ECO:0000256" key="5">
    <source>
        <dbReference type="SAM" id="Phobius"/>
    </source>
</evidence>
<feature type="transmembrane region" description="Helical" evidence="5">
    <location>
        <begin position="168"/>
        <end position="191"/>
    </location>
</feature>
<evidence type="ECO:0000313" key="7">
    <source>
        <dbReference type="EMBL" id="MBB5082094.1"/>
    </source>
</evidence>
<keyword evidence="7" id="KW-0436">Ligase</keyword>
<comment type="caution">
    <text evidence="7">The sequence shown here is derived from an EMBL/GenBank/DDBJ whole genome shotgun (WGS) entry which is preliminary data.</text>
</comment>
<evidence type="ECO:0000313" key="8">
    <source>
        <dbReference type="Proteomes" id="UP000568380"/>
    </source>
</evidence>
<feature type="transmembrane region" description="Helical" evidence="5">
    <location>
        <begin position="47"/>
        <end position="64"/>
    </location>
</feature>
<evidence type="ECO:0000256" key="3">
    <source>
        <dbReference type="ARBA" id="ARBA00022989"/>
    </source>
</evidence>
<protein>
    <submittedName>
        <fullName evidence="7">O-antigen ligase</fullName>
    </submittedName>
</protein>
<reference evidence="7 8" key="1">
    <citation type="submission" date="2020-08" db="EMBL/GenBank/DDBJ databases">
        <title>Genomic Encyclopedia of Type Strains, Phase IV (KMG-IV): sequencing the most valuable type-strain genomes for metagenomic binning, comparative biology and taxonomic classification.</title>
        <authorList>
            <person name="Goeker M."/>
        </authorList>
    </citation>
    <scope>NUCLEOTIDE SEQUENCE [LARGE SCALE GENOMIC DNA]</scope>
    <source>
        <strain evidence="7 8">DSM 45385</strain>
    </source>
</reference>
<gene>
    <name evidence="7" type="ORF">HNR40_007589</name>
</gene>
<dbReference type="InterPro" id="IPR051533">
    <property type="entry name" value="WaaL-like"/>
</dbReference>
<dbReference type="GO" id="GO:0016020">
    <property type="term" value="C:membrane"/>
    <property type="evidence" value="ECO:0007669"/>
    <property type="project" value="UniProtKB-SubCell"/>
</dbReference>
<proteinExistence type="predicted"/>
<sequence length="431" mass="45059">MALALRPRSPLREMDWQRPSVLAVLAVALVCVPQQRAQLDSSFNVTAADVAAGCLVVAALVHALRARLRLPRRAYLLAPPAVAVTAATLASVDVVAALPGFVRYLEIFVIVPLAMAIVVRDEVDRRLVAAAVLGAALVQALLGCWQAYSGSGASYGGQSIRAVGTFGAVDVMGMATVVCYGAIVALALVLTTRGRPRVAAALVLIVLLAALVLSLSRGAWLAWLMAGVVMILLSGSRRAVGGALAGALVLGLVVLGGWGSGTVTQRLASMTSVASQPDQSVNDRYGLWETAGGMWHDHPLLGVGPRGFAAWRDNYAPLHVSASSDTADPVNGFQRQELRSPHNMYLLVLSEQGLLGLTAFALMWAGLAVWAAKRARRGRTPAQKAAGLCAAGFLTWQLVDFVYADVGGSPTVVMSIMIGLLLSWVVAADAA</sequence>
<dbReference type="InterPro" id="IPR007016">
    <property type="entry name" value="O-antigen_ligase-rel_domated"/>
</dbReference>
<dbReference type="AlphaFoldDB" id="A0A7W8A9H9"/>
<evidence type="ECO:0000259" key="6">
    <source>
        <dbReference type="Pfam" id="PF04932"/>
    </source>
</evidence>
<feature type="transmembrane region" description="Helical" evidence="5">
    <location>
        <begin position="101"/>
        <end position="120"/>
    </location>
</feature>
<comment type="subcellular location">
    <subcellularLocation>
        <location evidence="1">Membrane</location>
        <topology evidence="1">Multi-pass membrane protein</topology>
    </subcellularLocation>
</comment>
<feature type="transmembrane region" description="Helical" evidence="5">
    <location>
        <begin position="76"/>
        <end position="95"/>
    </location>
</feature>
<feature type="transmembrane region" description="Helical" evidence="5">
    <location>
        <begin position="354"/>
        <end position="373"/>
    </location>
</feature>
<dbReference type="GO" id="GO:0016874">
    <property type="term" value="F:ligase activity"/>
    <property type="evidence" value="ECO:0007669"/>
    <property type="project" value="UniProtKB-KW"/>
</dbReference>
<dbReference type="Proteomes" id="UP000568380">
    <property type="component" value="Unassembled WGS sequence"/>
</dbReference>
<accession>A0A7W8A9H9</accession>
<feature type="domain" description="O-antigen ligase-related" evidence="6">
    <location>
        <begin position="202"/>
        <end position="360"/>
    </location>
</feature>
<keyword evidence="4 5" id="KW-0472">Membrane</keyword>
<dbReference type="Pfam" id="PF04932">
    <property type="entry name" value="Wzy_C"/>
    <property type="match status" value="1"/>
</dbReference>
<keyword evidence="3 5" id="KW-1133">Transmembrane helix</keyword>
<evidence type="ECO:0000256" key="4">
    <source>
        <dbReference type="ARBA" id="ARBA00023136"/>
    </source>
</evidence>
<feature type="transmembrane region" description="Helical" evidence="5">
    <location>
        <begin position="127"/>
        <end position="148"/>
    </location>
</feature>
<feature type="transmembrane region" description="Helical" evidence="5">
    <location>
        <begin position="198"/>
        <end position="214"/>
    </location>
</feature>
<evidence type="ECO:0000256" key="1">
    <source>
        <dbReference type="ARBA" id="ARBA00004141"/>
    </source>
</evidence>
<dbReference type="EMBL" id="JACHIN010000012">
    <property type="protein sequence ID" value="MBB5082094.1"/>
    <property type="molecule type" value="Genomic_DNA"/>
</dbReference>
<name>A0A7W8A9H9_9ACTN</name>
<feature type="transmembrane region" description="Helical" evidence="5">
    <location>
        <begin position="243"/>
        <end position="261"/>
    </location>
</feature>
<evidence type="ECO:0000256" key="2">
    <source>
        <dbReference type="ARBA" id="ARBA00022692"/>
    </source>
</evidence>
<dbReference type="PANTHER" id="PTHR37422:SF13">
    <property type="entry name" value="LIPOPOLYSACCHARIDE BIOSYNTHESIS PROTEIN PA4999-RELATED"/>
    <property type="match status" value="1"/>
</dbReference>
<keyword evidence="2 5" id="KW-0812">Transmembrane</keyword>